<dbReference type="Proteomes" id="UP000013782">
    <property type="component" value="Unassembled WGS sequence"/>
</dbReference>
<dbReference type="EMBL" id="AJAQ01000008">
    <property type="protein sequence ID" value="EOH96372.1"/>
    <property type="molecule type" value="Genomic_DNA"/>
</dbReference>
<dbReference type="EMBL" id="AJAQ01000014">
    <property type="protein sequence ID" value="EOH94817.1"/>
    <property type="molecule type" value="Genomic_DNA"/>
</dbReference>
<dbReference type="STRING" id="160454.RV10_GL000735"/>
<dbReference type="HOGENOM" id="CLU_2395181_0_0_9"/>
<proteinExistence type="predicted"/>
<dbReference type="AlphaFoldDB" id="R2QE97"/>
<accession>R2QE97</accession>
<protein>
    <submittedName>
        <fullName evidence="1">Uncharacterized protein</fullName>
    </submittedName>
</protein>
<name>R2QE97_9ENTE</name>
<evidence type="ECO:0000313" key="3">
    <source>
        <dbReference type="Proteomes" id="UP000013782"/>
    </source>
</evidence>
<evidence type="ECO:0000313" key="1">
    <source>
        <dbReference type="EMBL" id="EOH94817.1"/>
    </source>
</evidence>
<sequence length="93" mass="10660">MNGDEAMRTEIEIQKENVTLGGTAMSKKEGFVADNVRFVSKHIGGEDVLYFEAKKEVVCIQTVREPENTQHDIVMTKDEWEVLKRLIDIQLVH</sequence>
<keyword evidence="3" id="KW-1185">Reference proteome</keyword>
<dbReference type="PATRIC" id="fig|1158607.3.peg.1028"/>
<evidence type="ECO:0000313" key="2">
    <source>
        <dbReference type="EMBL" id="EOH96372.1"/>
    </source>
</evidence>
<comment type="caution">
    <text evidence="1">The sequence shown here is derived from an EMBL/GenBank/DDBJ whole genome shotgun (WGS) entry which is preliminary data.</text>
</comment>
<reference evidence="1 3" key="1">
    <citation type="submission" date="2013-02" db="EMBL/GenBank/DDBJ databases">
        <title>The Genome Sequence of Enterococcus pallens BAA-351.</title>
        <authorList>
            <consortium name="The Broad Institute Genome Sequencing Platform"/>
            <consortium name="The Broad Institute Genome Sequencing Center for Infectious Disease"/>
            <person name="Earl A.M."/>
            <person name="Gilmore M.S."/>
            <person name="Lebreton F."/>
            <person name="Walker B."/>
            <person name="Young S.K."/>
            <person name="Zeng Q."/>
            <person name="Gargeya S."/>
            <person name="Fitzgerald M."/>
            <person name="Haas B."/>
            <person name="Abouelleil A."/>
            <person name="Alvarado L."/>
            <person name="Arachchi H.M."/>
            <person name="Berlin A.M."/>
            <person name="Chapman S.B."/>
            <person name="Dewar J."/>
            <person name="Goldberg J."/>
            <person name="Griggs A."/>
            <person name="Gujja S."/>
            <person name="Hansen M."/>
            <person name="Howarth C."/>
            <person name="Imamovic A."/>
            <person name="Larimer J."/>
            <person name="McCowan C."/>
            <person name="Murphy C."/>
            <person name="Neiman D."/>
            <person name="Pearson M."/>
            <person name="Priest M."/>
            <person name="Roberts A."/>
            <person name="Saif S."/>
            <person name="Shea T."/>
            <person name="Sisk P."/>
            <person name="Sykes S."/>
            <person name="Wortman J."/>
            <person name="Nusbaum C."/>
            <person name="Birren B."/>
        </authorList>
    </citation>
    <scope>NUCLEOTIDE SEQUENCE [LARGE SCALE GENOMIC DNA]</scope>
    <source>
        <strain evidence="1 3">ATCC BAA-351</strain>
    </source>
</reference>
<organism evidence="1 3">
    <name type="scientific">Enterococcus pallens ATCC BAA-351</name>
    <dbReference type="NCBI Taxonomy" id="1158607"/>
    <lineage>
        <taxon>Bacteria</taxon>
        <taxon>Bacillati</taxon>
        <taxon>Bacillota</taxon>
        <taxon>Bacilli</taxon>
        <taxon>Lactobacillales</taxon>
        <taxon>Enterococcaceae</taxon>
        <taxon>Enterococcus</taxon>
    </lineage>
</organism>
<gene>
    <name evidence="2" type="ORF">UAU_01022</name>
    <name evidence="1" type="ORF">UAU_01739</name>
</gene>